<organism evidence="2 3">
    <name type="scientific">Bursaphelenchus okinawaensis</name>
    <dbReference type="NCBI Taxonomy" id="465554"/>
    <lineage>
        <taxon>Eukaryota</taxon>
        <taxon>Metazoa</taxon>
        <taxon>Ecdysozoa</taxon>
        <taxon>Nematoda</taxon>
        <taxon>Chromadorea</taxon>
        <taxon>Rhabditida</taxon>
        <taxon>Tylenchina</taxon>
        <taxon>Tylenchomorpha</taxon>
        <taxon>Aphelenchoidea</taxon>
        <taxon>Aphelenchoididae</taxon>
        <taxon>Bursaphelenchus</taxon>
    </lineage>
</organism>
<dbReference type="EMBL" id="CAJFDH010000001">
    <property type="protein sequence ID" value="CAD5206004.1"/>
    <property type="molecule type" value="Genomic_DNA"/>
</dbReference>
<feature type="transmembrane region" description="Helical" evidence="1">
    <location>
        <begin position="227"/>
        <end position="254"/>
    </location>
</feature>
<accession>A0A811JRF9</accession>
<feature type="transmembrane region" description="Helical" evidence="1">
    <location>
        <begin position="260"/>
        <end position="282"/>
    </location>
</feature>
<gene>
    <name evidence="2" type="ORF">BOKJ2_LOCUS688</name>
</gene>
<reference evidence="2" key="1">
    <citation type="submission" date="2020-09" db="EMBL/GenBank/DDBJ databases">
        <authorList>
            <person name="Kikuchi T."/>
        </authorList>
    </citation>
    <scope>NUCLEOTIDE SEQUENCE</scope>
    <source>
        <strain evidence="2">SH1</strain>
    </source>
</reference>
<dbReference type="Pfam" id="PF10326">
    <property type="entry name" value="7TM_GPCR_Str"/>
    <property type="match status" value="1"/>
</dbReference>
<name>A0A811JRF9_9BILA</name>
<comment type="caution">
    <text evidence="2">The sequence shown here is derived from an EMBL/GenBank/DDBJ whole genome shotgun (WGS) entry which is preliminary data.</text>
</comment>
<protein>
    <recommendedName>
        <fullName evidence="4">G_PROTEIN_RECEP_F1_2 domain-containing protein</fullName>
    </recommendedName>
</protein>
<evidence type="ECO:0000313" key="2">
    <source>
        <dbReference type="EMBL" id="CAD5206004.1"/>
    </source>
</evidence>
<dbReference type="PANTHER" id="PTHR22943">
    <property type="entry name" value="7-TRANSMEMBRANE DOMAIN RECEPTOR C.ELEGANS"/>
    <property type="match status" value="1"/>
</dbReference>
<dbReference type="AlphaFoldDB" id="A0A811JRF9"/>
<proteinExistence type="predicted"/>
<keyword evidence="3" id="KW-1185">Reference proteome</keyword>
<dbReference type="Proteomes" id="UP000783686">
    <property type="component" value="Unassembled WGS sequence"/>
</dbReference>
<keyword evidence="1" id="KW-0812">Transmembrane</keyword>
<evidence type="ECO:0008006" key="4">
    <source>
        <dbReference type="Google" id="ProtNLM"/>
    </source>
</evidence>
<keyword evidence="1" id="KW-1133">Transmembrane helix</keyword>
<feature type="transmembrane region" description="Helical" evidence="1">
    <location>
        <begin position="75"/>
        <end position="99"/>
    </location>
</feature>
<dbReference type="OrthoDB" id="5818102at2759"/>
<feature type="transmembrane region" description="Helical" evidence="1">
    <location>
        <begin position="36"/>
        <end position="55"/>
    </location>
</feature>
<dbReference type="InterPro" id="IPR019428">
    <property type="entry name" value="7TM_GPCR_serpentine_rcpt_Str"/>
</dbReference>
<feature type="transmembrane region" description="Helical" evidence="1">
    <location>
        <begin position="120"/>
        <end position="139"/>
    </location>
</feature>
<evidence type="ECO:0000256" key="1">
    <source>
        <dbReference type="SAM" id="Phobius"/>
    </source>
</evidence>
<feature type="transmembrane region" description="Helical" evidence="1">
    <location>
        <begin position="6"/>
        <end position="24"/>
    </location>
</feature>
<evidence type="ECO:0000313" key="3">
    <source>
        <dbReference type="Proteomes" id="UP000614601"/>
    </source>
</evidence>
<keyword evidence="1" id="KW-0472">Membrane</keyword>
<sequence length="322" mass="37234">MVNGSIAVIVSLTINSLFVYLLFTKTPKQLKHYARVMFIHVVNDTSFILAFYFVLPKFFPHNGQVFVILTNFSNLFGVYWSTWITAVYYFFEILQLAFLPLDFFYRYRVVCKQHIMSSKTLAIVVGVTSTVIFFQSMILSRLMLQQTPEYDITLRALLKVQKLPMYVATSTNPWLGYTNNCMNLMLVLFCFSMCGYVFYKIQCELKRSSRTSQNIKMVRLEKQVTRLMIVQSILPLIVTSIPFIVVSGCAQFNISMPRLGYFNSILATWNGTIKTIATICVIPNYRNFVYKKIQVNRVISTYHTNDQSLASVSNKINFVRTT</sequence>
<dbReference type="Proteomes" id="UP000614601">
    <property type="component" value="Unassembled WGS sequence"/>
</dbReference>
<feature type="transmembrane region" description="Helical" evidence="1">
    <location>
        <begin position="182"/>
        <end position="199"/>
    </location>
</feature>
<dbReference type="PANTHER" id="PTHR22943:SF248">
    <property type="entry name" value="SEVEN TM RECEPTOR"/>
    <property type="match status" value="1"/>
</dbReference>
<dbReference type="SUPFAM" id="SSF81321">
    <property type="entry name" value="Family A G protein-coupled receptor-like"/>
    <property type="match status" value="1"/>
</dbReference>
<dbReference type="EMBL" id="CAJFCW020000001">
    <property type="protein sequence ID" value="CAG9080119.1"/>
    <property type="molecule type" value="Genomic_DNA"/>
</dbReference>